<keyword evidence="1" id="KW-0547">Nucleotide-binding</keyword>
<dbReference type="InterPro" id="IPR045076">
    <property type="entry name" value="MutS"/>
</dbReference>
<sequence length="593" mass="67744">MDAPINFYNKEKESFEKELALIKKKLASSSVFRLIVACTLIFAVYYFFIDANIVIPIVVGGIAFFIFLVSKHSDLNLKKNKLETLIVINQTEIDVLQGDLSKLETGNDFQDSQHAFSYDIDLFGRNSFFQYVNRTVLASGKQLLAHIITSNTTEAIQEKQVALKELSEKIRWRQNFSATGKQVNVEIDSQKIQHWLKNHEHFVPSLMRILPTVFAVISVTLFILNYFAIIPLTVTTTWFFIGLGITGIYVKKINIFYQNASKAKDTFRQYHQLLKLIETEKFSSGILLEKQKEIKSDVKAASAIFLEFSKLLDAFDQRNNMMVGVFTNAFALRDLQLCYKIENWITSYEERVAHWFEVIAFFDAYNSLANYTYNHPSYTFPLISEDNSVITATNLGHPLIDSAKRIDNDIRINNEEFFIVTGANMAGKSTFLRTVSLSIIMANSGLPVCAKSFSYTPIKLITSMRTSDSLSDDESYFFSELKRLKFIIDEIDPKGKAEKYFIILDEILKGTNSLDKAIGSRKFVERLVKSQSTGIIATHDLSLCEISDALPQVKNHYFDAEIIADELHFDYRFKDGICKNMNASFLLKKMDIV</sequence>
<keyword evidence="3" id="KW-0238">DNA-binding</keyword>
<dbReference type="GO" id="GO:0005829">
    <property type="term" value="C:cytosol"/>
    <property type="evidence" value="ECO:0007669"/>
    <property type="project" value="TreeGrafter"/>
</dbReference>
<gene>
    <name evidence="6" type="ORF">BXY75_0869</name>
</gene>
<keyword evidence="2" id="KW-0067">ATP-binding</keyword>
<comment type="caution">
    <text evidence="6">The sequence shown here is derived from an EMBL/GenBank/DDBJ whole genome shotgun (WGS) entry which is preliminary data.</text>
</comment>
<dbReference type="Pfam" id="PF00488">
    <property type="entry name" value="MutS_V"/>
    <property type="match status" value="1"/>
</dbReference>
<evidence type="ECO:0000256" key="1">
    <source>
        <dbReference type="ARBA" id="ARBA00022741"/>
    </source>
</evidence>
<dbReference type="PANTHER" id="PTHR11361:SF99">
    <property type="entry name" value="DNA MISMATCH REPAIR PROTEIN"/>
    <property type="match status" value="1"/>
</dbReference>
<evidence type="ECO:0000256" key="4">
    <source>
        <dbReference type="SAM" id="Phobius"/>
    </source>
</evidence>
<keyword evidence="7" id="KW-1185">Reference proteome</keyword>
<feature type="transmembrane region" description="Helical" evidence="4">
    <location>
        <begin position="53"/>
        <end position="70"/>
    </location>
</feature>
<feature type="transmembrane region" description="Helical" evidence="4">
    <location>
        <begin position="31"/>
        <end position="47"/>
    </location>
</feature>
<feature type="transmembrane region" description="Helical" evidence="4">
    <location>
        <begin position="206"/>
        <end position="224"/>
    </location>
</feature>
<dbReference type="AlphaFoldDB" id="A0A3L9Z1N7"/>
<keyword evidence="4" id="KW-0472">Membrane</keyword>
<name>A0A3L9Z1N7_9FLAO</name>
<feature type="transmembrane region" description="Helical" evidence="4">
    <location>
        <begin position="230"/>
        <end position="250"/>
    </location>
</feature>
<dbReference type="EMBL" id="REFC01000011">
    <property type="protein sequence ID" value="RMA66444.1"/>
    <property type="molecule type" value="Genomic_DNA"/>
</dbReference>
<keyword evidence="4" id="KW-1133">Transmembrane helix</keyword>
<feature type="domain" description="DNA mismatch repair proteins mutS family" evidence="5">
    <location>
        <begin position="415"/>
        <end position="591"/>
    </location>
</feature>
<dbReference type="GO" id="GO:0140664">
    <property type="term" value="F:ATP-dependent DNA damage sensor activity"/>
    <property type="evidence" value="ECO:0007669"/>
    <property type="project" value="InterPro"/>
</dbReference>
<dbReference type="InterPro" id="IPR000432">
    <property type="entry name" value="DNA_mismatch_repair_MutS_C"/>
</dbReference>
<reference evidence="6 7" key="1">
    <citation type="submission" date="2018-10" db="EMBL/GenBank/DDBJ databases">
        <title>Genomic Encyclopedia of Archaeal and Bacterial Type Strains, Phase II (KMG-II): from individual species to whole genera.</title>
        <authorList>
            <person name="Goeker M."/>
        </authorList>
    </citation>
    <scope>NUCLEOTIDE SEQUENCE [LARGE SCALE GENOMIC DNA]</scope>
    <source>
        <strain evidence="6 7">DSM 23424</strain>
    </source>
</reference>
<dbReference type="InterPro" id="IPR027417">
    <property type="entry name" value="P-loop_NTPase"/>
</dbReference>
<evidence type="ECO:0000259" key="5">
    <source>
        <dbReference type="SMART" id="SM00534"/>
    </source>
</evidence>
<dbReference type="GO" id="GO:0006298">
    <property type="term" value="P:mismatch repair"/>
    <property type="evidence" value="ECO:0007669"/>
    <property type="project" value="InterPro"/>
</dbReference>
<evidence type="ECO:0000256" key="2">
    <source>
        <dbReference type="ARBA" id="ARBA00022840"/>
    </source>
</evidence>
<dbReference type="Gene3D" id="3.40.50.300">
    <property type="entry name" value="P-loop containing nucleotide triphosphate hydrolases"/>
    <property type="match status" value="1"/>
</dbReference>
<dbReference type="Proteomes" id="UP000271339">
    <property type="component" value="Unassembled WGS sequence"/>
</dbReference>
<evidence type="ECO:0000313" key="7">
    <source>
        <dbReference type="Proteomes" id="UP000271339"/>
    </source>
</evidence>
<evidence type="ECO:0000313" key="6">
    <source>
        <dbReference type="EMBL" id="RMA66444.1"/>
    </source>
</evidence>
<dbReference type="SMART" id="SM00534">
    <property type="entry name" value="MUTSac"/>
    <property type="match status" value="1"/>
</dbReference>
<dbReference type="GO" id="GO:0005524">
    <property type="term" value="F:ATP binding"/>
    <property type="evidence" value="ECO:0007669"/>
    <property type="project" value="UniProtKB-KW"/>
</dbReference>
<organism evidence="6 7">
    <name type="scientific">Ulvibacter antarcticus</name>
    <dbReference type="NCBI Taxonomy" id="442714"/>
    <lineage>
        <taxon>Bacteria</taxon>
        <taxon>Pseudomonadati</taxon>
        <taxon>Bacteroidota</taxon>
        <taxon>Flavobacteriia</taxon>
        <taxon>Flavobacteriales</taxon>
        <taxon>Flavobacteriaceae</taxon>
        <taxon>Ulvibacter</taxon>
    </lineage>
</organism>
<accession>A0A3L9Z1N7</accession>
<dbReference type="GO" id="GO:0030983">
    <property type="term" value="F:mismatched DNA binding"/>
    <property type="evidence" value="ECO:0007669"/>
    <property type="project" value="InterPro"/>
</dbReference>
<keyword evidence="4" id="KW-0812">Transmembrane</keyword>
<dbReference type="Gene3D" id="1.10.1420.10">
    <property type="match status" value="1"/>
</dbReference>
<evidence type="ECO:0000256" key="3">
    <source>
        <dbReference type="ARBA" id="ARBA00023125"/>
    </source>
</evidence>
<dbReference type="SUPFAM" id="SSF52540">
    <property type="entry name" value="P-loop containing nucleoside triphosphate hydrolases"/>
    <property type="match status" value="1"/>
</dbReference>
<dbReference type="RefSeq" id="WP_121906440.1">
    <property type="nucleotide sequence ID" value="NZ_REFC01000011.1"/>
</dbReference>
<dbReference type="PANTHER" id="PTHR11361">
    <property type="entry name" value="DNA MISMATCH REPAIR PROTEIN MUTS FAMILY MEMBER"/>
    <property type="match status" value="1"/>
</dbReference>
<proteinExistence type="predicted"/>
<dbReference type="OrthoDB" id="9802448at2"/>
<protein>
    <submittedName>
        <fullName evidence="6">MutS-like protein</fullName>
    </submittedName>
</protein>